<organism evidence="1">
    <name type="scientific">Cryptococcus bacillisporus CA1280</name>
    <dbReference type="NCBI Taxonomy" id="1296109"/>
    <lineage>
        <taxon>Eukaryota</taxon>
        <taxon>Fungi</taxon>
        <taxon>Dikarya</taxon>
        <taxon>Basidiomycota</taxon>
        <taxon>Agaricomycotina</taxon>
        <taxon>Tremellomycetes</taxon>
        <taxon>Tremellales</taxon>
        <taxon>Cryptococcaceae</taxon>
        <taxon>Cryptococcus</taxon>
        <taxon>Cryptococcus gattii species complex</taxon>
    </lineage>
</organism>
<protein>
    <submittedName>
        <fullName evidence="1">Uncharacterized protein</fullName>
    </submittedName>
</protein>
<dbReference type="HOGENOM" id="CLU_3143023_0_0_1"/>
<dbReference type="EMBL" id="KN847978">
    <property type="protein sequence ID" value="KIR48169.1"/>
    <property type="molecule type" value="Genomic_DNA"/>
</dbReference>
<proteinExistence type="predicted"/>
<dbReference type="AlphaFoldDB" id="A0A0D0VP86"/>
<reference evidence="1" key="1">
    <citation type="submission" date="2015-01" db="EMBL/GenBank/DDBJ databases">
        <title>The Genome Sequence of Cryptococcus gattii CA1280.</title>
        <authorList>
            <consortium name="The Broad Institute Genomics Platform"/>
            <person name="Cuomo C."/>
            <person name="Litvintseva A."/>
            <person name="Chen Y."/>
            <person name="Heitman J."/>
            <person name="Sun S."/>
            <person name="Springer D."/>
            <person name="Dromer F."/>
            <person name="Young S."/>
            <person name="Zeng Q."/>
            <person name="Gargeya S."/>
            <person name="Abouelleil A."/>
            <person name="Alvarado L."/>
            <person name="Chapman S.B."/>
            <person name="Gainer-Dewar J."/>
            <person name="Goldberg J."/>
            <person name="Griggs A."/>
            <person name="Gujja S."/>
            <person name="Hansen M."/>
            <person name="Howarth C."/>
            <person name="Imamovic A."/>
            <person name="Larimer J."/>
            <person name="Murphy C."/>
            <person name="Naylor J."/>
            <person name="Pearson M."/>
            <person name="Priest M."/>
            <person name="Roberts A."/>
            <person name="Saif S."/>
            <person name="Shea T."/>
            <person name="Sykes S."/>
            <person name="Wortman J."/>
            <person name="Nusbaum C."/>
            <person name="Birren B."/>
        </authorList>
    </citation>
    <scope>NUCLEOTIDE SEQUENCE [LARGE SCALE GENOMIC DNA]</scope>
    <source>
        <strain evidence="1">CA1280</strain>
    </source>
</reference>
<accession>A0A0D0VP86</accession>
<name>A0A0D0VP86_CRYGA</name>
<sequence>MLCWPQTKEGSPFAIPYSNPFLLHCILQSPDHLTPTDSVPASKARREQQ</sequence>
<dbReference type="OrthoDB" id="10398210at2759"/>
<gene>
    <name evidence="1" type="ORF">I312_02686</name>
</gene>
<evidence type="ECO:0000313" key="1">
    <source>
        <dbReference type="EMBL" id="KIR48169.1"/>
    </source>
</evidence>